<evidence type="ECO:0000259" key="3">
    <source>
        <dbReference type="Pfam" id="PF00501"/>
    </source>
</evidence>
<dbReference type="PANTHER" id="PTHR43272">
    <property type="entry name" value="LONG-CHAIN-FATTY-ACID--COA LIGASE"/>
    <property type="match status" value="1"/>
</dbReference>
<feature type="domain" description="AMP-dependent synthetase/ligase" evidence="3">
    <location>
        <begin position="13"/>
        <end position="413"/>
    </location>
</feature>
<dbReference type="PANTHER" id="PTHR43272:SF33">
    <property type="entry name" value="AMP-BINDING DOMAIN-CONTAINING PROTEIN-RELATED"/>
    <property type="match status" value="1"/>
</dbReference>
<name>A0A3B0V600_9ZZZZ</name>
<evidence type="ECO:0000256" key="2">
    <source>
        <dbReference type="ARBA" id="ARBA00022840"/>
    </source>
</evidence>
<dbReference type="EC" id="6.2.1.3" evidence="4"/>
<keyword evidence="1" id="KW-0547">Nucleotide-binding</keyword>
<dbReference type="Pfam" id="PF23562">
    <property type="entry name" value="AMP-binding_C_3"/>
    <property type="match status" value="1"/>
</dbReference>
<dbReference type="Pfam" id="PF00501">
    <property type="entry name" value="AMP-binding"/>
    <property type="match status" value="1"/>
</dbReference>
<dbReference type="AlphaFoldDB" id="A0A3B0V600"/>
<organism evidence="4">
    <name type="scientific">hydrothermal vent metagenome</name>
    <dbReference type="NCBI Taxonomy" id="652676"/>
    <lineage>
        <taxon>unclassified sequences</taxon>
        <taxon>metagenomes</taxon>
        <taxon>ecological metagenomes</taxon>
    </lineage>
</organism>
<dbReference type="CDD" id="cd05907">
    <property type="entry name" value="VL_LC_FACS_like"/>
    <property type="match status" value="1"/>
</dbReference>
<sequence length="586" mass="66622">MEITRLFDVAHYQLENYPTDKSLNYKEGNEWKSYSTQDVIDEANKLSAGLIKKGVQPGDKVALVSFNRPEWVIVDMAIEQIGAISVPLYPNITVKDYNYTIEQSETKLAFVGDKDLVEKVTEATKNISGFDGLFSFDTIENTPHWQDVQVEYDSEKEEIEKRKAAVKPNDLATIIYTSGTTGFPKGVMLTHHNILSNSEGVAERFEVIESGYRALSFLPLCHIFERTASYTHMRLGVEVYFTSIENIGEAMKEIQPHYFATVPRLLEKVYDKIVKKGYDLKGIKKSLFFWALKLGEKYDPNVNKGWWYNKQLGLANKIIFSKWREALGGNILFIISGAAALQPRLARVFWAAQIPLLEAYGLTETSPGISFSKLEKGGYRLACVGPLLKDVKVKIADDGEILAAGPGIMQGYYKLPEETAEVLNDGWFSTGDIGEYKDGFLKITDRKKEIFKTSGGKYIAPQQMENKFKESMYIEQIMVVGEGQKHPSALIVPDYESVSEWCKIHHSSCATVDEMMKSEKVRAKFDKEIEHYNQEFANYERIKKYTLMTEAWSIEGGELTPTLKLKRKNIMAKYEAEVADFYKEEN</sequence>
<dbReference type="GO" id="GO:0016020">
    <property type="term" value="C:membrane"/>
    <property type="evidence" value="ECO:0007669"/>
    <property type="project" value="TreeGrafter"/>
</dbReference>
<dbReference type="InterPro" id="IPR000873">
    <property type="entry name" value="AMP-dep_synth/lig_dom"/>
</dbReference>
<evidence type="ECO:0000256" key="1">
    <source>
        <dbReference type="ARBA" id="ARBA00022741"/>
    </source>
</evidence>
<dbReference type="SUPFAM" id="SSF56801">
    <property type="entry name" value="Acetyl-CoA synthetase-like"/>
    <property type="match status" value="1"/>
</dbReference>
<dbReference type="InterPro" id="IPR020845">
    <property type="entry name" value="AMP-binding_CS"/>
</dbReference>
<keyword evidence="2" id="KW-0067">ATP-binding</keyword>
<evidence type="ECO:0000313" key="4">
    <source>
        <dbReference type="EMBL" id="VAW27376.1"/>
    </source>
</evidence>
<reference evidence="4" key="1">
    <citation type="submission" date="2018-06" db="EMBL/GenBank/DDBJ databases">
        <authorList>
            <person name="Zhirakovskaya E."/>
        </authorList>
    </citation>
    <scope>NUCLEOTIDE SEQUENCE</scope>
</reference>
<proteinExistence type="predicted"/>
<dbReference type="PROSITE" id="PS00455">
    <property type="entry name" value="AMP_BINDING"/>
    <property type="match status" value="1"/>
</dbReference>
<keyword evidence="4" id="KW-0436">Ligase</keyword>
<gene>
    <name evidence="4" type="ORF">MNBD_BACTEROID06-357</name>
</gene>
<dbReference type="InterPro" id="IPR042099">
    <property type="entry name" value="ANL_N_sf"/>
</dbReference>
<accession>A0A3B0V600</accession>
<dbReference type="GO" id="GO:0005524">
    <property type="term" value="F:ATP binding"/>
    <property type="evidence" value="ECO:0007669"/>
    <property type="project" value="UniProtKB-KW"/>
</dbReference>
<dbReference type="GO" id="GO:0004467">
    <property type="term" value="F:long-chain fatty acid-CoA ligase activity"/>
    <property type="evidence" value="ECO:0007669"/>
    <property type="project" value="UniProtKB-EC"/>
</dbReference>
<protein>
    <submittedName>
        <fullName evidence="4">Long-chain-fatty-acid--CoA ligase</fullName>
        <ecNumber evidence="4">6.2.1.3</ecNumber>
    </submittedName>
</protein>
<dbReference type="Gene3D" id="3.40.50.12780">
    <property type="entry name" value="N-terminal domain of ligase-like"/>
    <property type="match status" value="1"/>
</dbReference>
<dbReference type="EMBL" id="UOES01000227">
    <property type="protein sequence ID" value="VAW27376.1"/>
    <property type="molecule type" value="Genomic_DNA"/>
</dbReference>